<dbReference type="GO" id="GO:0016567">
    <property type="term" value="P:protein ubiquitination"/>
    <property type="evidence" value="ECO:0007669"/>
    <property type="project" value="InterPro"/>
</dbReference>
<evidence type="ECO:0000313" key="2">
    <source>
        <dbReference type="EMBL" id="KAG6394465.1"/>
    </source>
</evidence>
<reference evidence="2" key="1">
    <citation type="submission" date="2018-01" db="EMBL/GenBank/DDBJ databases">
        <authorList>
            <person name="Mao J.F."/>
        </authorList>
    </citation>
    <scope>NUCLEOTIDE SEQUENCE</scope>
    <source>
        <strain evidence="2">Huo1</strain>
        <tissue evidence="2">Leaf</tissue>
    </source>
</reference>
<organism evidence="2">
    <name type="scientific">Salvia splendens</name>
    <name type="common">Scarlet sage</name>
    <dbReference type="NCBI Taxonomy" id="180675"/>
    <lineage>
        <taxon>Eukaryota</taxon>
        <taxon>Viridiplantae</taxon>
        <taxon>Streptophyta</taxon>
        <taxon>Embryophyta</taxon>
        <taxon>Tracheophyta</taxon>
        <taxon>Spermatophyta</taxon>
        <taxon>Magnoliopsida</taxon>
        <taxon>eudicotyledons</taxon>
        <taxon>Gunneridae</taxon>
        <taxon>Pentapetalae</taxon>
        <taxon>asterids</taxon>
        <taxon>lamiids</taxon>
        <taxon>Lamiales</taxon>
        <taxon>Lamiaceae</taxon>
        <taxon>Nepetoideae</taxon>
        <taxon>Mentheae</taxon>
        <taxon>Salviinae</taxon>
        <taxon>Salvia</taxon>
        <taxon>Salvia subgen. Calosphace</taxon>
        <taxon>core Calosphace</taxon>
    </lineage>
</organism>
<dbReference type="EMBL" id="PNBA02000017">
    <property type="protein sequence ID" value="KAG6394465.1"/>
    <property type="molecule type" value="Genomic_DNA"/>
</dbReference>
<dbReference type="GO" id="GO:0030155">
    <property type="term" value="P:regulation of cell adhesion"/>
    <property type="evidence" value="ECO:0007669"/>
    <property type="project" value="TreeGrafter"/>
</dbReference>
<dbReference type="Proteomes" id="UP000298416">
    <property type="component" value="Unassembled WGS sequence"/>
</dbReference>
<dbReference type="PANTHER" id="PTHR13480">
    <property type="entry name" value="E3 UBIQUITIN-PROTEIN LIGASE HAKAI-RELATED"/>
    <property type="match status" value="1"/>
</dbReference>
<protein>
    <submittedName>
        <fullName evidence="2">Uncharacterized protein</fullName>
    </submittedName>
</protein>
<dbReference type="AlphaFoldDB" id="A0A8X8WGU8"/>
<keyword evidence="3" id="KW-1185">Reference proteome</keyword>
<feature type="region of interest" description="Disordered" evidence="1">
    <location>
        <begin position="173"/>
        <end position="259"/>
    </location>
</feature>
<name>A0A8X8WGU8_SALSN</name>
<evidence type="ECO:0000313" key="3">
    <source>
        <dbReference type="Proteomes" id="UP000298416"/>
    </source>
</evidence>
<proteinExistence type="predicted"/>
<sequence length="340" mass="36693">MLQIRLSKPASEAGAAANPAPVDTVTVACPDHLVLADLPVAKGMGAASATAVIKSVPVASSVSVSISAFEMRLSRCYLLASAPGSPPCISLAPATSGRYQCASHPGRRAADELLITLSCEHVIMVYLNLDFYVWHILIFVLNPFEAMKKSSTRSVNAISYICNSQLHDSEYNAQLPQSREQPPPRPAVQQRPAPPFPRQTPDHPSEHPDRGTSQNHFPQHTFEAHVQGSGWQDSINPNSGPAPPQYDYPPYAADGTQQSTDGFMNVDPQGRGLFQNAGNKSMEQQRQGGNFVDPRDNRTLVTGIMMGIQASAGQLRGEIASEVGTRLDILHPADTSSYWV</sequence>
<evidence type="ECO:0000256" key="1">
    <source>
        <dbReference type="SAM" id="MobiDB-lite"/>
    </source>
</evidence>
<dbReference type="InterPro" id="IPR040383">
    <property type="entry name" value="HAKAI/CBLL2"/>
</dbReference>
<dbReference type="PANTHER" id="PTHR13480:SF0">
    <property type="entry name" value="E3 UBIQUITIN-PROTEIN LIGASE HAKAI"/>
    <property type="match status" value="1"/>
</dbReference>
<feature type="compositionally biased region" description="Pro residues" evidence="1">
    <location>
        <begin position="181"/>
        <end position="198"/>
    </location>
</feature>
<feature type="compositionally biased region" description="Basic and acidic residues" evidence="1">
    <location>
        <begin position="200"/>
        <end position="210"/>
    </location>
</feature>
<reference evidence="2" key="2">
    <citation type="submission" date="2020-08" db="EMBL/GenBank/DDBJ databases">
        <title>Plant Genome Project.</title>
        <authorList>
            <person name="Zhang R.-G."/>
        </authorList>
    </citation>
    <scope>NUCLEOTIDE SEQUENCE</scope>
    <source>
        <strain evidence="2">Huo1</strain>
        <tissue evidence="2">Leaf</tissue>
    </source>
</reference>
<comment type="caution">
    <text evidence="2">The sequence shown here is derived from an EMBL/GenBank/DDBJ whole genome shotgun (WGS) entry which is preliminary data.</text>
</comment>
<dbReference type="GO" id="GO:0061630">
    <property type="term" value="F:ubiquitin protein ligase activity"/>
    <property type="evidence" value="ECO:0007669"/>
    <property type="project" value="InterPro"/>
</dbReference>
<gene>
    <name evidence="2" type="ORF">SASPL_145050</name>
</gene>
<accession>A0A8X8WGU8</accession>
<feature type="compositionally biased region" description="Polar residues" evidence="1">
    <location>
        <begin position="229"/>
        <end position="239"/>
    </location>
</feature>